<evidence type="ECO:0000259" key="8">
    <source>
        <dbReference type="Pfam" id="PF06886"/>
    </source>
</evidence>
<feature type="domain" description="TPX2 C-terminal" evidence="8">
    <location>
        <begin position="188"/>
        <end position="263"/>
    </location>
</feature>
<feature type="region of interest" description="Disordered" evidence="7">
    <location>
        <begin position="245"/>
        <end position="393"/>
    </location>
</feature>
<keyword evidence="6" id="KW-0175">Coiled coil</keyword>
<keyword evidence="3" id="KW-0963">Cytoplasm</keyword>
<dbReference type="InterPro" id="IPR027329">
    <property type="entry name" value="TPX2_C"/>
</dbReference>
<dbReference type="GO" id="GO:0008017">
    <property type="term" value="F:microtubule binding"/>
    <property type="evidence" value="ECO:0007669"/>
    <property type="project" value="InterPro"/>
</dbReference>
<reference evidence="9" key="1">
    <citation type="submission" date="2020-05" db="EMBL/GenBank/DDBJ databases">
        <title>WGS assembly of Panicum virgatum.</title>
        <authorList>
            <person name="Lovell J.T."/>
            <person name="Jenkins J."/>
            <person name="Shu S."/>
            <person name="Juenger T.E."/>
            <person name="Schmutz J."/>
        </authorList>
    </citation>
    <scope>NUCLEOTIDE SEQUENCE</scope>
    <source>
        <strain evidence="9">AP13</strain>
    </source>
</reference>
<feature type="compositionally biased region" description="Polar residues" evidence="7">
    <location>
        <begin position="329"/>
        <end position="349"/>
    </location>
</feature>
<feature type="compositionally biased region" description="Low complexity" evidence="7">
    <location>
        <begin position="308"/>
        <end position="317"/>
    </location>
</feature>
<dbReference type="GO" id="GO:0005874">
    <property type="term" value="C:microtubule"/>
    <property type="evidence" value="ECO:0007669"/>
    <property type="project" value="UniProtKB-KW"/>
</dbReference>
<dbReference type="PANTHER" id="PTHR31358">
    <property type="entry name" value="PROTEIN WVD2-LIKE 4"/>
    <property type="match status" value="1"/>
</dbReference>
<dbReference type="Pfam" id="PF06886">
    <property type="entry name" value="TPX2"/>
    <property type="match status" value="1"/>
</dbReference>
<gene>
    <name evidence="9" type="ORF">PVAP13_1NG095300</name>
</gene>
<evidence type="ECO:0000313" key="10">
    <source>
        <dbReference type="Proteomes" id="UP000823388"/>
    </source>
</evidence>
<feature type="compositionally biased region" description="Polar residues" evidence="7">
    <location>
        <begin position="357"/>
        <end position="369"/>
    </location>
</feature>
<dbReference type="AlphaFoldDB" id="A0A8T0WQH0"/>
<proteinExistence type="inferred from homology"/>
<feature type="compositionally biased region" description="Basic and acidic residues" evidence="7">
    <location>
        <begin position="34"/>
        <end position="45"/>
    </location>
</feature>
<sequence length="393" mass="42220">MEDVVDDVIDATGPAAAVEDGASGKSALPSLGGHGEEEHGEKGNEDNSGESEVINPPEEAGGEATSPPEGRKPRLSKGNQSHGPKAVKSKSPRSGDEAQSRRRTLNSSLPKASVARVSNGDAGVVSNKAVKNESHSSSKDAALLDDSKEKRKTQKSSGQHSSIKRDEEDSNCESTQPRKVGSTPSYGFTFKCDERSEKRREFYSKLEEKIHARELEISNLQAKSKETEEAELKMLRKSLNFKATPMPSFYKEPAPAKVELKKIPPTRAKSPKLGRSKNKSTPETEENTTSDQPARLSLEEKVSQNGVKKSNPSNSAKKPQRKSLPRLPSQETGMLDDTSSSSPARQLKNTKPIAGSAQATQSATGQLQGTEMKPDSIQGPIQAGANPDEQIAV</sequence>
<evidence type="ECO:0000256" key="6">
    <source>
        <dbReference type="SAM" id="Coils"/>
    </source>
</evidence>
<evidence type="ECO:0000256" key="1">
    <source>
        <dbReference type="ARBA" id="ARBA00004245"/>
    </source>
</evidence>
<organism evidence="9 10">
    <name type="scientific">Panicum virgatum</name>
    <name type="common">Blackwell switchgrass</name>
    <dbReference type="NCBI Taxonomy" id="38727"/>
    <lineage>
        <taxon>Eukaryota</taxon>
        <taxon>Viridiplantae</taxon>
        <taxon>Streptophyta</taxon>
        <taxon>Embryophyta</taxon>
        <taxon>Tracheophyta</taxon>
        <taxon>Spermatophyta</taxon>
        <taxon>Magnoliopsida</taxon>
        <taxon>Liliopsida</taxon>
        <taxon>Poales</taxon>
        <taxon>Poaceae</taxon>
        <taxon>PACMAD clade</taxon>
        <taxon>Panicoideae</taxon>
        <taxon>Panicodae</taxon>
        <taxon>Paniceae</taxon>
        <taxon>Panicinae</taxon>
        <taxon>Panicum</taxon>
        <taxon>Panicum sect. Hiantes</taxon>
    </lineage>
</organism>
<dbReference type="InterPro" id="IPR044833">
    <property type="entry name" value="WDL5/6"/>
</dbReference>
<comment type="caution">
    <text evidence="9">The sequence shown here is derived from an EMBL/GenBank/DDBJ whole genome shotgun (WGS) entry which is preliminary data.</text>
</comment>
<name>A0A8T0WQH0_PANVG</name>
<feature type="coiled-coil region" evidence="6">
    <location>
        <begin position="203"/>
        <end position="230"/>
    </location>
</feature>
<dbReference type="PANTHER" id="PTHR31358:SF29">
    <property type="entry name" value="PROTEIN WVD2-LIKE 5-RELATED"/>
    <property type="match status" value="1"/>
</dbReference>
<feature type="region of interest" description="Disordered" evidence="7">
    <location>
        <begin position="1"/>
        <end position="189"/>
    </location>
</feature>
<evidence type="ECO:0000256" key="3">
    <source>
        <dbReference type="ARBA" id="ARBA00022490"/>
    </source>
</evidence>
<evidence type="ECO:0000256" key="5">
    <source>
        <dbReference type="ARBA" id="ARBA00023212"/>
    </source>
</evidence>
<dbReference type="Proteomes" id="UP000823388">
    <property type="component" value="Chromosome 1N"/>
</dbReference>
<dbReference type="OrthoDB" id="1939285at2759"/>
<keyword evidence="10" id="KW-1185">Reference proteome</keyword>
<comment type="similarity">
    <text evidence="2">Belongs to the TPX2 family.</text>
</comment>
<comment type="subcellular location">
    <subcellularLocation>
        <location evidence="1">Cytoplasm</location>
        <location evidence="1">Cytoskeleton</location>
    </subcellularLocation>
</comment>
<evidence type="ECO:0000256" key="4">
    <source>
        <dbReference type="ARBA" id="ARBA00022701"/>
    </source>
</evidence>
<evidence type="ECO:0000256" key="2">
    <source>
        <dbReference type="ARBA" id="ARBA00005885"/>
    </source>
</evidence>
<dbReference type="EMBL" id="CM029038">
    <property type="protein sequence ID" value="KAG2649268.1"/>
    <property type="molecule type" value="Genomic_DNA"/>
</dbReference>
<evidence type="ECO:0000256" key="7">
    <source>
        <dbReference type="SAM" id="MobiDB-lite"/>
    </source>
</evidence>
<accession>A0A8T0WQH0</accession>
<feature type="compositionally biased region" description="Polar residues" evidence="7">
    <location>
        <begin position="172"/>
        <end position="186"/>
    </location>
</feature>
<feature type="compositionally biased region" description="Basic residues" evidence="7">
    <location>
        <begin position="269"/>
        <end position="278"/>
    </location>
</feature>
<evidence type="ECO:0000313" key="9">
    <source>
        <dbReference type="EMBL" id="KAG2649268.1"/>
    </source>
</evidence>
<protein>
    <recommendedName>
        <fullName evidence="8">TPX2 C-terminal domain-containing protein</fullName>
    </recommendedName>
</protein>
<keyword evidence="4" id="KW-0493">Microtubule</keyword>
<keyword evidence="5" id="KW-0206">Cytoskeleton</keyword>